<evidence type="ECO:0000256" key="5">
    <source>
        <dbReference type="ARBA" id="ARBA00022723"/>
    </source>
</evidence>
<dbReference type="HAMAP" id="MF_00692">
    <property type="entry name" value="SelO"/>
    <property type="match status" value="1"/>
</dbReference>
<evidence type="ECO:0000256" key="1">
    <source>
        <dbReference type="ARBA" id="ARBA00001946"/>
    </source>
</evidence>
<dbReference type="InterPro" id="IPR003846">
    <property type="entry name" value="SelO"/>
</dbReference>
<evidence type="ECO:0000256" key="2">
    <source>
        <dbReference type="ARBA" id="ARBA00009747"/>
    </source>
</evidence>
<dbReference type="GO" id="GO:0005524">
    <property type="term" value="F:ATP binding"/>
    <property type="evidence" value="ECO:0007669"/>
    <property type="project" value="UniProtKB-KW"/>
</dbReference>
<proteinExistence type="inferred from homology"/>
<dbReference type="RefSeq" id="XP_012195912.1">
    <property type="nucleotide sequence ID" value="XM_012340522.1"/>
</dbReference>
<dbReference type="GeneID" id="24124534"/>
<dbReference type="OrthoDB" id="10254721at2759"/>
<keyword evidence="6" id="KW-0547">Nucleotide-binding</keyword>
<dbReference type="AlphaFoldDB" id="A0A067D2B5"/>
<gene>
    <name evidence="10" type="ORF">SPRG_01959</name>
</gene>
<dbReference type="Proteomes" id="UP000030745">
    <property type="component" value="Unassembled WGS sequence"/>
</dbReference>
<evidence type="ECO:0000256" key="9">
    <source>
        <dbReference type="ARBA" id="ARBA00031547"/>
    </source>
</evidence>
<evidence type="ECO:0000313" key="11">
    <source>
        <dbReference type="Proteomes" id="UP000030745"/>
    </source>
</evidence>
<keyword evidence="4" id="KW-0548">Nucleotidyltransferase</keyword>
<dbReference type="GO" id="GO:0016779">
    <property type="term" value="F:nucleotidyltransferase activity"/>
    <property type="evidence" value="ECO:0007669"/>
    <property type="project" value="UniProtKB-KW"/>
</dbReference>
<keyword evidence="11" id="KW-1185">Reference proteome</keyword>
<comment type="similarity">
    <text evidence="2">Belongs to the SELO family.</text>
</comment>
<reference evidence="10 11" key="1">
    <citation type="journal article" date="2013" name="PLoS Genet.">
        <title>Distinctive expansion of potential virulence genes in the genome of the oomycete fish pathogen Saprolegnia parasitica.</title>
        <authorList>
            <person name="Jiang R.H."/>
            <person name="de Bruijn I."/>
            <person name="Haas B.J."/>
            <person name="Belmonte R."/>
            <person name="Lobach L."/>
            <person name="Christie J."/>
            <person name="van den Ackerveken G."/>
            <person name="Bottin A."/>
            <person name="Bulone V."/>
            <person name="Diaz-Moreno S.M."/>
            <person name="Dumas B."/>
            <person name="Fan L."/>
            <person name="Gaulin E."/>
            <person name="Govers F."/>
            <person name="Grenville-Briggs L.J."/>
            <person name="Horner N.R."/>
            <person name="Levin J.Z."/>
            <person name="Mammella M."/>
            <person name="Meijer H.J."/>
            <person name="Morris P."/>
            <person name="Nusbaum C."/>
            <person name="Oome S."/>
            <person name="Phillips A.J."/>
            <person name="van Rooyen D."/>
            <person name="Rzeszutek E."/>
            <person name="Saraiva M."/>
            <person name="Secombes C.J."/>
            <person name="Seidl M.F."/>
            <person name="Snel B."/>
            <person name="Stassen J.H."/>
            <person name="Sykes S."/>
            <person name="Tripathy S."/>
            <person name="van den Berg H."/>
            <person name="Vega-Arreguin J.C."/>
            <person name="Wawra S."/>
            <person name="Young S.K."/>
            <person name="Zeng Q."/>
            <person name="Dieguez-Uribeondo J."/>
            <person name="Russ C."/>
            <person name="Tyler B.M."/>
            <person name="van West P."/>
        </authorList>
    </citation>
    <scope>NUCLEOTIDE SEQUENCE [LARGE SCALE GENOMIC DNA]</scope>
    <source>
        <strain evidence="10 11">CBS 223.65</strain>
    </source>
</reference>
<evidence type="ECO:0000256" key="3">
    <source>
        <dbReference type="ARBA" id="ARBA00022679"/>
    </source>
</evidence>
<organism evidence="10 11">
    <name type="scientific">Saprolegnia parasitica (strain CBS 223.65)</name>
    <dbReference type="NCBI Taxonomy" id="695850"/>
    <lineage>
        <taxon>Eukaryota</taxon>
        <taxon>Sar</taxon>
        <taxon>Stramenopiles</taxon>
        <taxon>Oomycota</taxon>
        <taxon>Saprolegniomycetes</taxon>
        <taxon>Saprolegniales</taxon>
        <taxon>Saprolegniaceae</taxon>
        <taxon>Saprolegnia</taxon>
    </lineage>
</organism>
<keyword evidence="3" id="KW-0808">Transferase</keyword>
<evidence type="ECO:0000256" key="8">
    <source>
        <dbReference type="ARBA" id="ARBA00022842"/>
    </source>
</evidence>
<dbReference type="VEuPathDB" id="FungiDB:SPRG_01959"/>
<evidence type="ECO:0000313" key="10">
    <source>
        <dbReference type="EMBL" id="KDO33147.1"/>
    </source>
</evidence>
<evidence type="ECO:0000256" key="7">
    <source>
        <dbReference type="ARBA" id="ARBA00022840"/>
    </source>
</evidence>
<dbReference type="EMBL" id="KK583193">
    <property type="protein sequence ID" value="KDO33147.1"/>
    <property type="molecule type" value="Genomic_DNA"/>
</dbReference>
<accession>A0A067D2B5</accession>
<comment type="cofactor">
    <cofactor evidence="1">
        <name>Mg(2+)</name>
        <dbReference type="ChEBI" id="CHEBI:18420"/>
    </cofactor>
</comment>
<sequence>MRPTHLRRSMASISDPLIKLHLSLEHTAARDGSGFRVERDESVDPRKPRAKVLGASFTKAICTPLPQPKLVCIAPSALQLLQPATAPAIAKLSDDETSSWLHLIAGTGPLEGLAHCYAGHQFGHFSGQLGDGAAILLGGVPGYEAQLKGAGLTNFSRTADGRKVLRSTLREFLASEHMHALGIPTTRAGGVAVSTTETVLRDRFYDGNASQEPVATVLRIAETFIRFGSFELFKPVDATTGRSGPSADLPTDAKEATLRAMVSFVAETYYKLPRDMPFEDKTQAFLQALCERTARLVAKWQAVGFCHGVLNTDNMSIVGDTLDYGPYGFMEHFDPQHICNTSDSSGRYAYAEQPEICKWNVHNLVSQLTPLLPPPMLDALHALVESTFDEVYAAEFSALVHAKLGLVADDMSNDVLAAWWSTLTETRADFTCAFRALSQLRTSDAATSDDVVEALASVSHTLAQTKAARAPSVSPAQLVHLRDLLEKSPARAAQYGINAEVLAKLQEDITAYSALLTSDWTDASFRDAQAAKWRAWVDAYAALLVRQDAASDEDRHEAMNAVNPKFTLRNHVAQAAIEAAERGDDASVQHILHLLLHPFEDGLSCDSALYATPLDPSAPPLMVSCSS</sequence>
<protein>
    <recommendedName>
        <fullName evidence="9">Selenoprotein O</fullName>
    </recommendedName>
</protein>
<dbReference type="PANTHER" id="PTHR12153:SF15">
    <property type="entry name" value="PROTEIN ADENYLYLTRANSFERASE SELO, MITOCHONDRIAL"/>
    <property type="match status" value="1"/>
</dbReference>
<keyword evidence="7" id="KW-0067">ATP-binding</keyword>
<dbReference type="PANTHER" id="PTHR12153">
    <property type="entry name" value="SELENOPROTEIN O"/>
    <property type="match status" value="1"/>
</dbReference>
<evidence type="ECO:0000256" key="4">
    <source>
        <dbReference type="ARBA" id="ARBA00022695"/>
    </source>
</evidence>
<dbReference type="GO" id="GO:0046872">
    <property type="term" value="F:metal ion binding"/>
    <property type="evidence" value="ECO:0007669"/>
    <property type="project" value="UniProtKB-KW"/>
</dbReference>
<dbReference type="STRING" id="695850.A0A067D2B5"/>
<keyword evidence="8" id="KW-0460">Magnesium</keyword>
<dbReference type="KEGG" id="spar:SPRG_01959"/>
<evidence type="ECO:0000256" key="6">
    <source>
        <dbReference type="ARBA" id="ARBA00022741"/>
    </source>
</evidence>
<dbReference type="Pfam" id="PF02696">
    <property type="entry name" value="SelO"/>
    <property type="match status" value="1"/>
</dbReference>
<name>A0A067D2B5_SAPPC</name>
<keyword evidence="5" id="KW-0479">Metal-binding</keyword>
<dbReference type="OMA" id="LCVTXSS"/>